<feature type="transmembrane region" description="Helical" evidence="1">
    <location>
        <begin position="84"/>
        <end position="102"/>
    </location>
</feature>
<gene>
    <name evidence="2" type="ORF">MUN88_06565</name>
</gene>
<feature type="transmembrane region" description="Helical" evidence="1">
    <location>
        <begin position="50"/>
        <end position="77"/>
    </location>
</feature>
<proteinExistence type="predicted"/>
<sequence length="145" mass="17366">MTEVLKKKKLWIVVLLSIVTLGIYVGYWFLSAKSSFQLINKKNYIPFKWWIVATIYLSLSLIISVIGEFVLTIYGLYMLDSMDLILTYFYLALLYYSIYRVKELLEEYDDEIELNKYLLFFFHIWYIQYKMNQAVNRGLANEKTA</sequence>
<keyword evidence="3" id="KW-1185">Reference proteome</keyword>
<name>A0ABY4F0M4_9BACI</name>
<dbReference type="Proteomes" id="UP000831782">
    <property type="component" value="Chromosome"/>
</dbReference>
<feature type="transmembrane region" description="Helical" evidence="1">
    <location>
        <begin position="12"/>
        <end position="30"/>
    </location>
</feature>
<keyword evidence="1" id="KW-0812">Transmembrane</keyword>
<evidence type="ECO:0008006" key="4">
    <source>
        <dbReference type="Google" id="ProtNLM"/>
    </source>
</evidence>
<dbReference type="EMBL" id="CP095072">
    <property type="protein sequence ID" value="UOQ49737.1"/>
    <property type="molecule type" value="Genomic_DNA"/>
</dbReference>
<evidence type="ECO:0000313" key="2">
    <source>
        <dbReference type="EMBL" id="UOQ49737.1"/>
    </source>
</evidence>
<dbReference type="RefSeq" id="WP_244722434.1">
    <property type="nucleotide sequence ID" value="NZ_CP095072.1"/>
</dbReference>
<organism evidence="2 3">
    <name type="scientific">Gracilibacillus caseinilyticus</name>
    <dbReference type="NCBI Taxonomy" id="2932256"/>
    <lineage>
        <taxon>Bacteria</taxon>
        <taxon>Bacillati</taxon>
        <taxon>Bacillota</taxon>
        <taxon>Bacilli</taxon>
        <taxon>Bacillales</taxon>
        <taxon>Bacillaceae</taxon>
        <taxon>Gracilibacillus</taxon>
    </lineage>
</organism>
<accession>A0ABY4F0M4</accession>
<evidence type="ECO:0000313" key="3">
    <source>
        <dbReference type="Proteomes" id="UP000831782"/>
    </source>
</evidence>
<keyword evidence="1" id="KW-1133">Transmembrane helix</keyword>
<protein>
    <recommendedName>
        <fullName evidence="4">DUF4234 domain-containing protein</fullName>
    </recommendedName>
</protein>
<reference evidence="2 3" key="1">
    <citation type="submission" date="2022-04" db="EMBL/GenBank/DDBJ databases">
        <title>Gracilibacillus sp. isolated from saltern.</title>
        <authorList>
            <person name="Won M."/>
            <person name="Lee C.-M."/>
            <person name="Woen H.-Y."/>
            <person name="Kwon S.-W."/>
        </authorList>
    </citation>
    <scope>NUCLEOTIDE SEQUENCE [LARGE SCALE GENOMIC DNA]</scope>
    <source>
        <strain evidence="2 3">SSWR10-1</strain>
    </source>
</reference>
<evidence type="ECO:0000256" key="1">
    <source>
        <dbReference type="SAM" id="Phobius"/>
    </source>
</evidence>
<keyword evidence="1" id="KW-0472">Membrane</keyword>